<sequence length="83" mass="9252">MSEKLQKVVDAQKGMPVKVEHPVTHKMYVIVEQPTHEQAMLALNKQKAIAGIQAGIDDMEAGRGMPIEEAETQLRKELGFPKK</sequence>
<protein>
    <submittedName>
        <fullName evidence="1">Uncharacterized protein</fullName>
    </submittedName>
</protein>
<name>A0A3B1DUL5_9ZZZZ</name>
<dbReference type="EMBL" id="UOGL01000459">
    <property type="protein sequence ID" value="VAX40553.1"/>
    <property type="molecule type" value="Genomic_DNA"/>
</dbReference>
<organism evidence="1">
    <name type="scientific">hydrothermal vent metagenome</name>
    <dbReference type="NCBI Taxonomy" id="652676"/>
    <lineage>
        <taxon>unclassified sequences</taxon>
        <taxon>metagenomes</taxon>
        <taxon>ecological metagenomes</taxon>
    </lineage>
</organism>
<gene>
    <name evidence="1" type="ORF">MNBD_PLANCTO02-1991</name>
</gene>
<reference evidence="1" key="1">
    <citation type="submission" date="2018-06" db="EMBL/GenBank/DDBJ databases">
        <authorList>
            <person name="Zhirakovskaya E."/>
        </authorList>
    </citation>
    <scope>NUCLEOTIDE SEQUENCE</scope>
</reference>
<evidence type="ECO:0000313" key="1">
    <source>
        <dbReference type="EMBL" id="VAX40553.1"/>
    </source>
</evidence>
<accession>A0A3B1DUL5</accession>
<proteinExistence type="predicted"/>
<dbReference type="AlphaFoldDB" id="A0A3B1DUL5"/>